<dbReference type="Gene3D" id="2.60.40.10">
    <property type="entry name" value="Immunoglobulins"/>
    <property type="match status" value="3"/>
</dbReference>
<dbReference type="PANTHER" id="PTHR21063">
    <property type="entry name" value="LFA-3"/>
    <property type="match status" value="1"/>
</dbReference>
<protein>
    <recommendedName>
        <fullName evidence="3">Immunoglobulin domain-containing protein</fullName>
    </recommendedName>
</protein>
<keyword evidence="1" id="KW-0472">Membrane</keyword>
<dbReference type="InterPro" id="IPR036179">
    <property type="entry name" value="Ig-like_dom_sf"/>
</dbReference>
<evidence type="ECO:0000256" key="2">
    <source>
        <dbReference type="SAM" id="SignalP"/>
    </source>
</evidence>
<dbReference type="InterPro" id="IPR013783">
    <property type="entry name" value="Ig-like_fold"/>
</dbReference>
<dbReference type="SMART" id="SM00409">
    <property type="entry name" value="IG"/>
    <property type="match status" value="3"/>
</dbReference>
<dbReference type="PANTHER" id="PTHR21063:SF4">
    <property type="entry name" value="CD48 ANTIGEN-RELATED"/>
    <property type="match status" value="1"/>
</dbReference>
<dbReference type="Pfam" id="PF07686">
    <property type="entry name" value="V-set"/>
    <property type="match status" value="2"/>
</dbReference>
<organism evidence="4 5">
    <name type="scientific">Cyprinus carpio</name>
    <name type="common">Common carp</name>
    <dbReference type="NCBI Taxonomy" id="7962"/>
    <lineage>
        <taxon>Eukaryota</taxon>
        <taxon>Metazoa</taxon>
        <taxon>Chordata</taxon>
        <taxon>Craniata</taxon>
        <taxon>Vertebrata</taxon>
        <taxon>Euteleostomi</taxon>
        <taxon>Actinopterygii</taxon>
        <taxon>Neopterygii</taxon>
        <taxon>Teleostei</taxon>
        <taxon>Ostariophysi</taxon>
        <taxon>Cypriniformes</taxon>
        <taxon>Cyprinidae</taxon>
        <taxon>Cyprininae</taxon>
        <taxon>Cyprinus</taxon>
    </lineage>
</organism>
<dbReference type="Proteomes" id="UP000694700">
    <property type="component" value="Unplaced"/>
</dbReference>
<dbReference type="InterPro" id="IPR013106">
    <property type="entry name" value="Ig_V-set"/>
</dbReference>
<keyword evidence="1" id="KW-0812">Transmembrane</keyword>
<feature type="signal peptide" evidence="2">
    <location>
        <begin position="1"/>
        <end position="23"/>
    </location>
</feature>
<dbReference type="AlphaFoldDB" id="A0A8C1WNS5"/>
<name>A0A8C1WNS5_CYPCA</name>
<evidence type="ECO:0000256" key="1">
    <source>
        <dbReference type="SAM" id="Phobius"/>
    </source>
</evidence>
<dbReference type="FunFam" id="2.60.40.10:FF:002431">
    <property type="entry name" value="Si:ch211-222k6.3"/>
    <property type="match status" value="1"/>
</dbReference>
<feature type="transmembrane region" description="Helical" evidence="1">
    <location>
        <begin position="340"/>
        <end position="360"/>
    </location>
</feature>
<keyword evidence="2" id="KW-0732">Signal</keyword>
<feature type="domain" description="Immunoglobulin" evidence="3">
    <location>
        <begin position="126"/>
        <end position="232"/>
    </location>
</feature>
<feature type="domain" description="Immunoglobulin" evidence="3">
    <location>
        <begin position="24"/>
        <end position="124"/>
    </location>
</feature>
<keyword evidence="1" id="KW-1133">Transmembrane helix</keyword>
<evidence type="ECO:0000313" key="5">
    <source>
        <dbReference type="Proteomes" id="UP000694700"/>
    </source>
</evidence>
<dbReference type="Ensembl" id="ENSCCRT00015072053.1">
    <property type="protein sequence ID" value="ENSCCRP00015069808.1"/>
    <property type="gene ID" value="ENSCCRG00015028281.1"/>
</dbReference>
<feature type="domain" description="Immunoglobulin" evidence="3">
    <location>
        <begin position="233"/>
        <end position="329"/>
    </location>
</feature>
<reference evidence="4" key="1">
    <citation type="submission" date="2025-08" db="UniProtKB">
        <authorList>
            <consortium name="Ensembl"/>
        </authorList>
    </citation>
    <scope>IDENTIFICATION</scope>
</reference>
<dbReference type="SUPFAM" id="SSF48726">
    <property type="entry name" value="Immunoglobulin"/>
    <property type="match status" value="3"/>
</dbReference>
<evidence type="ECO:0000313" key="4">
    <source>
        <dbReference type="Ensembl" id="ENSCCRP00015069808.1"/>
    </source>
</evidence>
<feature type="chain" id="PRO_5034588104" description="Immunoglobulin domain-containing protein" evidence="2">
    <location>
        <begin position="24"/>
        <end position="382"/>
    </location>
</feature>
<evidence type="ECO:0000259" key="3">
    <source>
        <dbReference type="SMART" id="SM00409"/>
    </source>
</evidence>
<accession>A0A8C1WNS5</accession>
<proteinExistence type="predicted"/>
<dbReference type="InterPro" id="IPR003599">
    <property type="entry name" value="Ig_sub"/>
</dbReference>
<sequence>MKKMFLKCVLFCLCLWCLDGTFGYEEKLVTEGESVTLNSDFTEMKDDDRIQWKFGNEDTLLAEINKQTDSITVYDDVLDGRFRNRLKLNNQTGSLTITNTRHEHSGRYVLESKSVRKSFDIIIYGEKNVSVKIGDSVTLNTGLTEIMDNDRIKWKKDDVMLYGDVSTLLAYINKQSNRIAVYDDSLDGRFRDRLKLDNQTGSFTIRNTRPEHTGVYQLKINNARVDFLLTAYDEISVKEGDSITLNPRLTVIIDEIQWMFGNENTLIGRIEWFNGFTVYDDVLDGRFRNRLKLNKQTGSLTITNITTQHTGVYHLHISRQKTYFILSVFDSEHCCGSTEAVIRLVLSALVGVATVILLVYDIRSRRADQDQAHIYTSGSIET</sequence>